<dbReference type="EMBL" id="MU274907">
    <property type="protein sequence ID" value="KAI0090656.1"/>
    <property type="molecule type" value="Genomic_DNA"/>
</dbReference>
<proteinExistence type="predicted"/>
<gene>
    <name evidence="1" type="ORF">BDY19DRAFT_904935</name>
</gene>
<reference evidence="1" key="1">
    <citation type="journal article" date="2021" name="Environ. Microbiol.">
        <title>Gene family expansions and transcriptome signatures uncover fungal adaptations to wood decay.</title>
        <authorList>
            <person name="Hage H."/>
            <person name="Miyauchi S."/>
            <person name="Viragh M."/>
            <person name="Drula E."/>
            <person name="Min B."/>
            <person name="Chaduli D."/>
            <person name="Navarro D."/>
            <person name="Favel A."/>
            <person name="Norest M."/>
            <person name="Lesage-Meessen L."/>
            <person name="Balint B."/>
            <person name="Merenyi Z."/>
            <person name="de Eugenio L."/>
            <person name="Morin E."/>
            <person name="Martinez A.T."/>
            <person name="Baldrian P."/>
            <person name="Stursova M."/>
            <person name="Martinez M.J."/>
            <person name="Novotny C."/>
            <person name="Magnuson J.K."/>
            <person name="Spatafora J.W."/>
            <person name="Maurice S."/>
            <person name="Pangilinan J."/>
            <person name="Andreopoulos W."/>
            <person name="LaButti K."/>
            <person name="Hundley H."/>
            <person name="Na H."/>
            <person name="Kuo A."/>
            <person name="Barry K."/>
            <person name="Lipzen A."/>
            <person name="Henrissat B."/>
            <person name="Riley R."/>
            <person name="Ahrendt S."/>
            <person name="Nagy L.G."/>
            <person name="Grigoriev I.V."/>
            <person name="Martin F."/>
            <person name="Rosso M.N."/>
        </authorList>
    </citation>
    <scope>NUCLEOTIDE SEQUENCE</scope>
    <source>
        <strain evidence="1">CBS 384.51</strain>
    </source>
</reference>
<comment type="caution">
    <text evidence="1">The sequence shown here is derived from an EMBL/GenBank/DDBJ whole genome shotgun (WGS) entry which is preliminary data.</text>
</comment>
<evidence type="ECO:0000313" key="2">
    <source>
        <dbReference type="Proteomes" id="UP001055072"/>
    </source>
</evidence>
<evidence type="ECO:0000313" key="1">
    <source>
        <dbReference type="EMBL" id="KAI0090656.1"/>
    </source>
</evidence>
<dbReference type="Proteomes" id="UP001055072">
    <property type="component" value="Unassembled WGS sequence"/>
</dbReference>
<organism evidence="1 2">
    <name type="scientific">Irpex rosettiformis</name>
    <dbReference type="NCBI Taxonomy" id="378272"/>
    <lineage>
        <taxon>Eukaryota</taxon>
        <taxon>Fungi</taxon>
        <taxon>Dikarya</taxon>
        <taxon>Basidiomycota</taxon>
        <taxon>Agaricomycotina</taxon>
        <taxon>Agaricomycetes</taxon>
        <taxon>Polyporales</taxon>
        <taxon>Irpicaceae</taxon>
        <taxon>Irpex</taxon>
    </lineage>
</organism>
<name>A0ACB8U916_9APHY</name>
<protein>
    <submittedName>
        <fullName evidence="1">Uncharacterized protein</fullName>
    </submittedName>
</protein>
<sequence>MQLVVGAWVVAQLRAKGTNANSSLEAAIALTGGRVNITKVCMFHRQGHGHKSLAMIQSILSSQTRRQVNRVKLLKHKARRLRCALSPFSGRRMSGVRHCSDNKFDTNVRGLFVPSYISQPPATLQKIDF</sequence>
<accession>A0ACB8U916</accession>
<keyword evidence="2" id="KW-1185">Reference proteome</keyword>